<dbReference type="KEGG" id="ohi:H8790_11740"/>
<dbReference type="RefSeq" id="WP_187332700.1">
    <property type="nucleotide sequence ID" value="NZ_CP060490.1"/>
</dbReference>
<keyword evidence="3" id="KW-1185">Reference proteome</keyword>
<evidence type="ECO:0000256" key="1">
    <source>
        <dbReference type="SAM" id="MobiDB-lite"/>
    </source>
</evidence>
<dbReference type="Proteomes" id="UP000515960">
    <property type="component" value="Chromosome"/>
</dbReference>
<gene>
    <name evidence="2" type="ORF">H8790_11740</name>
</gene>
<proteinExistence type="predicted"/>
<reference evidence="2 3" key="1">
    <citation type="submission" date="2020-08" db="EMBL/GenBank/DDBJ databases">
        <authorList>
            <person name="Liu C."/>
            <person name="Sun Q."/>
        </authorList>
    </citation>
    <scope>NUCLEOTIDE SEQUENCE [LARGE SCALE GENOMIC DNA]</scope>
    <source>
        <strain evidence="2 3">NSJ-62</strain>
    </source>
</reference>
<name>A0A7G9B3G8_9FIRM</name>
<feature type="region of interest" description="Disordered" evidence="1">
    <location>
        <begin position="206"/>
        <end position="229"/>
    </location>
</feature>
<dbReference type="EMBL" id="CP060490">
    <property type="protein sequence ID" value="QNL44099.1"/>
    <property type="molecule type" value="Genomic_DNA"/>
</dbReference>
<accession>A0A7G9B3G8</accession>
<evidence type="ECO:0000313" key="3">
    <source>
        <dbReference type="Proteomes" id="UP000515960"/>
    </source>
</evidence>
<protein>
    <submittedName>
        <fullName evidence="2">Uncharacterized protein</fullName>
    </submittedName>
</protein>
<dbReference type="AlphaFoldDB" id="A0A7G9B3G8"/>
<sequence length="229" mass="26129">MPETKLMELGYYDPQAEVRLNVYADTLMFDTVRKEKTLSAVRFGGYPESVQAIADVIFSGGTIETRLDGKTQLLKCMPRGYRRQLAHDGVYATATLMANDDTQTAATDEEDEENLQEELQPRTCYLFCPAGDKDRLYEELDRKTAAPLIPAFRDYVLDALIARGDLRQMTVLSLRERMDAWVLQLLPEDRNVIEVLERGVRGCYQRHGGHDRSRTPAGRADPPDRLRHF</sequence>
<evidence type="ECO:0000313" key="2">
    <source>
        <dbReference type="EMBL" id="QNL44099.1"/>
    </source>
</evidence>
<organism evidence="2 3">
    <name type="scientific">Oscillibacter hominis</name>
    <dbReference type="NCBI Taxonomy" id="2763056"/>
    <lineage>
        <taxon>Bacteria</taxon>
        <taxon>Bacillati</taxon>
        <taxon>Bacillota</taxon>
        <taxon>Clostridia</taxon>
        <taxon>Eubacteriales</taxon>
        <taxon>Oscillospiraceae</taxon>
        <taxon>Oscillibacter</taxon>
    </lineage>
</organism>